<reference evidence="1 2" key="1">
    <citation type="submission" date="2020-05" db="EMBL/GenBank/DDBJ databases">
        <authorList>
            <person name="Campoy J."/>
            <person name="Schneeberger K."/>
            <person name="Spophaly S."/>
        </authorList>
    </citation>
    <scope>NUCLEOTIDE SEQUENCE [LARGE SCALE GENOMIC DNA]</scope>
    <source>
        <strain evidence="1">PruArmRojPasFocal</strain>
    </source>
</reference>
<dbReference type="AlphaFoldDB" id="A0A6J5TVX9"/>
<protein>
    <submittedName>
        <fullName evidence="1">Uncharacterized protein</fullName>
    </submittedName>
</protein>
<dbReference type="Proteomes" id="UP000507222">
    <property type="component" value="Unassembled WGS sequence"/>
</dbReference>
<sequence>MDVTFVENKMFFLLMLDVPSHVLHGENTVKEAHNWFEIEIRGKEAQNSVLELESLSSVELSQATAGSRLLTSLAEPNMTTMILNWIAAIPYFDHTCSCSTEHP</sequence>
<evidence type="ECO:0000313" key="1">
    <source>
        <dbReference type="EMBL" id="CAB4268240.1"/>
    </source>
</evidence>
<dbReference type="EMBL" id="CAEKDK010000002">
    <property type="protein sequence ID" value="CAB4268240.1"/>
    <property type="molecule type" value="Genomic_DNA"/>
</dbReference>
<name>A0A6J5TVX9_PRUAR</name>
<organism evidence="1 2">
    <name type="scientific">Prunus armeniaca</name>
    <name type="common">Apricot</name>
    <name type="synonym">Armeniaca vulgaris</name>
    <dbReference type="NCBI Taxonomy" id="36596"/>
    <lineage>
        <taxon>Eukaryota</taxon>
        <taxon>Viridiplantae</taxon>
        <taxon>Streptophyta</taxon>
        <taxon>Embryophyta</taxon>
        <taxon>Tracheophyta</taxon>
        <taxon>Spermatophyta</taxon>
        <taxon>Magnoliopsida</taxon>
        <taxon>eudicotyledons</taxon>
        <taxon>Gunneridae</taxon>
        <taxon>Pentapetalae</taxon>
        <taxon>rosids</taxon>
        <taxon>fabids</taxon>
        <taxon>Rosales</taxon>
        <taxon>Rosaceae</taxon>
        <taxon>Amygdaloideae</taxon>
        <taxon>Amygdaleae</taxon>
        <taxon>Prunus</taxon>
    </lineage>
</organism>
<proteinExistence type="predicted"/>
<accession>A0A6J5TVX9</accession>
<gene>
    <name evidence="1" type="ORF">CURHAP_LOCUS11441</name>
</gene>
<evidence type="ECO:0000313" key="2">
    <source>
        <dbReference type="Proteomes" id="UP000507222"/>
    </source>
</evidence>